<dbReference type="EMBL" id="QBMP01000044">
    <property type="protein sequence ID" value="PZO57816.1"/>
    <property type="molecule type" value="Genomic_DNA"/>
</dbReference>
<name>A0A2W4XKC2_9CYAN</name>
<gene>
    <name evidence="13" type="ORF">DCF15_06250</name>
</gene>
<dbReference type="UniPathway" id="UPA00378"/>
<evidence type="ECO:0000256" key="4">
    <source>
        <dbReference type="ARBA" id="ARBA00022676"/>
    </source>
</evidence>
<evidence type="ECO:0000313" key="14">
    <source>
        <dbReference type="Proteomes" id="UP000249794"/>
    </source>
</evidence>
<evidence type="ECO:0000256" key="8">
    <source>
        <dbReference type="ARBA" id="ARBA00023136"/>
    </source>
</evidence>
<evidence type="ECO:0000256" key="1">
    <source>
        <dbReference type="ARBA" id="ARBA00004127"/>
    </source>
</evidence>
<keyword evidence="7 10" id="KW-1133">Transmembrane helix</keyword>
<evidence type="ECO:0000259" key="12">
    <source>
        <dbReference type="Pfam" id="PF16192"/>
    </source>
</evidence>
<evidence type="ECO:0000256" key="7">
    <source>
        <dbReference type="ARBA" id="ARBA00022989"/>
    </source>
</evidence>
<evidence type="ECO:0000256" key="10">
    <source>
        <dbReference type="RuleBase" id="RU367007"/>
    </source>
</evidence>
<evidence type="ECO:0000256" key="6">
    <source>
        <dbReference type="ARBA" id="ARBA00022692"/>
    </source>
</evidence>
<dbReference type="PANTHER" id="PTHR10050">
    <property type="entry name" value="DOLICHYL-PHOSPHATE-MANNOSE--PROTEIN MANNOSYLTRANSFERASE"/>
    <property type="match status" value="1"/>
</dbReference>
<organism evidence="13 14">
    <name type="scientific">Phormidesmis priestleyi</name>
    <dbReference type="NCBI Taxonomy" id="268141"/>
    <lineage>
        <taxon>Bacteria</taxon>
        <taxon>Bacillati</taxon>
        <taxon>Cyanobacteriota</taxon>
        <taxon>Cyanophyceae</taxon>
        <taxon>Leptolyngbyales</taxon>
        <taxon>Leptolyngbyaceae</taxon>
        <taxon>Phormidesmis</taxon>
    </lineage>
</organism>
<proteinExistence type="inferred from homology"/>
<comment type="pathway">
    <text evidence="2 10">Protein modification; protein glycosylation.</text>
</comment>
<evidence type="ECO:0000256" key="2">
    <source>
        <dbReference type="ARBA" id="ARBA00004922"/>
    </source>
</evidence>
<keyword evidence="8 10" id="KW-0472">Membrane</keyword>
<dbReference type="InterPro" id="IPR003342">
    <property type="entry name" value="ArnT-like_N"/>
</dbReference>
<evidence type="ECO:0000256" key="5">
    <source>
        <dbReference type="ARBA" id="ARBA00022679"/>
    </source>
</evidence>
<feature type="transmembrane region" description="Helical" evidence="10">
    <location>
        <begin position="78"/>
        <end position="98"/>
    </location>
</feature>
<keyword evidence="5 10" id="KW-0808">Transferase</keyword>
<feature type="transmembrane region" description="Helical" evidence="10">
    <location>
        <begin position="240"/>
        <end position="261"/>
    </location>
</feature>
<feature type="transmembrane region" description="Helical" evidence="10">
    <location>
        <begin position="327"/>
        <end position="355"/>
    </location>
</feature>
<evidence type="ECO:0000256" key="3">
    <source>
        <dbReference type="ARBA" id="ARBA00007222"/>
    </source>
</evidence>
<dbReference type="Pfam" id="PF16192">
    <property type="entry name" value="PMT_4TMC"/>
    <property type="match status" value="2"/>
</dbReference>
<dbReference type="EC" id="2.4.1.-" evidence="10"/>
<feature type="transmembrane region" description="Helical" evidence="10">
    <location>
        <begin position="190"/>
        <end position="219"/>
    </location>
</feature>
<comment type="subcellular location">
    <subcellularLocation>
        <location evidence="10">Cell membrane</location>
    </subcellularLocation>
    <subcellularLocation>
        <location evidence="1">Endomembrane system</location>
        <topology evidence="1">Multi-pass membrane protein</topology>
    </subcellularLocation>
</comment>
<feature type="domain" description="ArnT-like N-terminal" evidence="11">
    <location>
        <begin position="120"/>
        <end position="264"/>
    </location>
</feature>
<dbReference type="Proteomes" id="UP000249794">
    <property type="component" value="Unassembled WGS sequence"/>
</dbReference>
<feature type="domain" description="Protein O-mannosyl-transferase C-terminal four TM" evidence="12">
    <location>
        <begin position="398"/>
        <end position="497"/>
    </location>
</feature>
<feature type="domain" description="ArnT-like N-terminal" evidence="11">
    <location>
        <begin position="3"/>
        <end position="62"/>
    </location>
</feature>
<dbReference type="InterPro" id="IPR027005">
    <property type="entry name" value="PMT-like"/>
</dbReference>
<comment type="function">
    <text evidence="10">Protein O-mannosyltransferase that catalyzes the transfer of a single mannose residue from a polyprenol phospho-mannosyl lipidic donor to the hydroxyl group of selected serine and threonine residues in acceptor proteins.</text>
</comment>
<feature type="transmembrane region" description="Helical" evidence="10">
    <location>
        <begin position="425"/>
        <end position="448"/>
    </location>
</feature>
<comment type="caution">
    <text evidence="13">The sequence shown here is derived from an EMBL/GenBank/DDBJ whole genome shotgun (WGS) entry which is preliminary data.</text>
</comment>
<dbReference type="GO" id="GO:0012505">
    <property type="term" value="C:endomembrane system"/>
    <property type="evidence" value="ECO:0007669"/>
    <property type="project" value="UniProtKB-SubCell"/>
</dbReference>
<evidence type="ECO:0000313" key="13">
    <source>
        <dbReference type="EMBL" id="PZO57816.1"/>
    </source>
</evidence>
<feature type="transmembrane region" description="Helical" evidence="10">
    <location>
        <begin position="460"/>
        <end position="483"/>
    </location>
</feature>
<reference evidence="13 14" key="2">
    <citation type="submission" date="2018-06" db="EMBL/GenBank/DDBJ databases">
        <title>Metagenomic assembly of (sub)arctic Cyanobacteria and their associated microbiome from non-axenic cultures.</title>
        <authorList>
            <person name="Baurain D."/>
        </authorList>
    </citation>
    <scope>NUCLEOTIDE SEQUENCE [LARGE SCALE GENOMIC DNA]</scope>
    <source>
        <strain evidence="13">ULC027bin1</strain>
    </source>
</reference>
<comment type="similarity">
    <text evidence="3 10">Belongs to the glycosyltransferase 39 family.</text>
</comment>
<dbReference type="PANTHER" id="PTHR10050:SF46">
    <property type="entry name" value="PROTEIN O-MANNOSYL-TRANSFERASE 2"/>
    <property type="match status" value="1"/>
</dbReference>
<protein>
    <recommendedName>
        <fullName evidence="9 10">Polyprenol-phosphate-mannose--protein mannosyltransferase</fullName>
        <ecNumber evidence="10">2.4.1.-</ecNumber>
    </recommendedName>
</protein>
<sequence>MIVVTALSFGLRFWHLERFDIFVFDEVYYVKFAQAYLAGMPEFDAHPPLGKYFIAAGIFLSKDLFLESPVSHRWMNALVGGLVPLLVMGIALTLSELNTVTKQAAEQTQNPAQNPAKQWTFACLAGGFVAIDGLFITESRYALINIYLVFFGLLGHWLWLQAHLIQHQPQRLPQRQQAASPAVRVTVYRVLAGIALGCAIATKWNAIGYLLSLLIWELYQNNKLLRVSGRIPQIKALSRQIAALCTYGILIPAFTYSALWWPHLYLSKEHFIALHRTLLTFHLHLGTHSHSACSKWYTWPLLIKPIAYWYEKKGPWAYSVSNLGNPVLWWLSSAAIAVLAIAVAIGLAKAVVIFGKNVLSRQSFRQSFRQSPRKPPSHALSSSEETVKNNSLNGSWRNHPLAAYLLIGYATNWLPWAVVGRCTFIYLYMPAVVFSFMTLAWLLSEWLYSPVNRPWAKTISWIMLGAIALSFLFWLPLSLGLPLTSESLSWRWWLKSWI</sequence>
<dbReference type="Pfam" id="PF02366">
    <property type="entry name" value="PMT"/>
    <property type="match status" value="2"/>
</dbReference>
<dbReference type="InterPro" id="IPR032421">
    <property type="entry name" value="PMT_4TMC"/>
</dbReference>
<keyword evidence="10" id="KW-1003">Cell membrane</keyword>
<accession>A0A2W4XKC2</accession>
<keyword evidence="6 10" id="KW-0812">Transmembrane</keyword>
<keyword evidence="4 10" id="KW-0328">Glycosyltransferase</keyword>
<dbReference type="AlphaFoldDB" id="A0A2W4XKC2"/>
<evidence type="ECO:0000256" key="9">
    <source>
        <dbReference type="ARBA" id="ARBA00093617"/>
    </source>
</evidence>
<dbReference type="GO" id="GO:0005886">
    <property type="term" value="C:plasma membrane"/>
    <property type="evidence" value="ECO:0007669"/>
    <property type="project" value="UniProtKB-SubCell"/>
</dbReference>
<feature type="transmembrane region" description="Helical" evidence="10">
    <location>
        <begin position="142"/>
        <end position="160"/>
    </location>
</feature>
<evidence type="ECO:0000259" key="11">
    <source>
        <dbReference type="Pfam" id="PF02366"/>
    </source>
</evidence>
<reference evidence="14" key="1">
    <citation type="submission" date="2018-04" db="EMBL/GenBank/DDBJ databases">
        <authorList>
            <person name="Cornet L."/>
        </authorList>
    </citation>
    <scope>NUCLEOTIDE SEQUENCE [LARGE SCALE GENOMIC DNA]</scope>
</reference>
<feature type="domain" description="Protein O-mannosyl-transferase C-terminal four TM" evidence="12">
    <location>
        <begin position="269"/>
        <end position="350"/>
    </location>
</feature>
<dbReference type="GO" id="GO:0004169">
    <property type="term" value="F:dolichyl-phosphate-mannose-protein mannosyltransferase activity"/>
    <property type="evidence" value="ECO:0007669"/>
    <property type="project" value="UniProtKB-UniRule"/>
</dbReference>